<evidence type="ECO:0000313" key="2">
    <source>
        <dbReference type="Proteomes" id="UP000215616"/>
    </source>
</evidence>
<organism evidence="1 2">
    <name type="scientific">Caulobacter vibrioides</name>
    <name type="common">Caulobacter crescentus</name>
    <dbReference type="NCBI Taxonomy" id="155892"/>
    <lineage>
        <taxon>Bacteria</taxon>
        <taxon>Pseudomonadati</taxon>
        <taxon>Pseudomonadota</taxon>
        <taxon>Alphaproteobacteria</taxon>
        <taxon>Caulobacterales</taxon>
        <taxon>Caulobacteraceae</taxon>
        <taxon>Caulobacter</taxon>
    </lineage>
</organism>
<dbReference type="EMBL" id="NCDQ01000177">
    <property type="protein sequence ID" value="OYX02675.1"/>
    <property type="molecule type" value="Genomic_DNA"/>
</dbReference>
<sequence length="66" mass="6214">EAGAGAGAGTLTGAGVVVDGMGLAGGAGRSKRMSSTTIAVRPMAIGATSANLRSRGLGLLSLMSVP</sequence>
<comment type="caution">
    <text evidence="1">The sequence shown here is derived from an EMBL/GenBank/DDBJ whole genome shotgun (WGS) entry which is preliminary data.</text>
</comment>
<evidence type="ECO:0000313" key="1">
    <source>
        <dbReference type="EMBL" id="OYX02675.1"/>
    </source>
</evidence>
<gene>
    <name evidence="1" type="ORF">B7Z12_11590</name>
</gene>
<dbReference type="Proteomes" id="UP000215616">
    <property type="component" value="Unassembled WGS sequence"/>
</dbReference>
<proteinExistence type="predicted"/>
<reference evidence="1 2" key="1">
    <citation type="submission" date="2017-03" db="EMBL/GenBank/DDBJ databases">
        <title>Lifting the veil on microbial sulfur biogeochemistry in mining wastewaters.</title>
        <authorList>
            <person name="Kantor R.S."/>
            <person name="Colenbrander Nelson T."/>
            <person name="Marshall S."/>
            <person name="Bennett D."/>
            <person name="Apte S."/>
            <person name="Camacho D."/>
            <person name="Thomas B.C."/>
            <person name="Warren L.A."/>
            <person name="Banfield J.F."/>
        </authorList>
    </citation>
    <scope>NUCLEOTIDE SEQUENCE [LARGE SCALE GENOMIC DNA]</scope>
    <source>
        <strain evidence="1">32-67-7</strain>
    </source>
</reference>
<name>A0A258D416_CAUVI</name>
<protein>
    <submittedName>
        <fullName evidence="1">Uncharacterized protein</fullName>
    </submittedName>
</protein>
<feature type="non-terminal residue" evidence="1">
    <location>
        <position position="1"/>
    </location>
</feature>
<accession>A0A258D416</accession>
<dbReference type="AlphaFoldDB" id="A0A258D416"/>